<keyword evidence="1" id="KW-0812">Transmembrane</keyword>
<name>A0A7U2EVT0_PHANO</name>
<feature type="transmembrane region" description="Helical" evidence="1">
    <location>
        <begin position="77"/>
        <end position="99"/>
    </location>
</feature>
<evidence type="ECO:0000313" key="2">
    <source>
        <dbReference type="EMBL" id="QRC92793.1"/>
    </source>
</evidence>
<dbReference type="Proteomes" id="UP000663193">
    <property type="component" value="Chromosome 2"/>
</dbReference>
<dbReference type="OrthoDB" id="3744583at2759"/>
<evidence type="ECO:0000313" key="3">
    <source>
        <dbReference type="Proteomes" id="UP000663193"/>
    </source>
</evidence>
<dbReference type="EMBL" id="CP069024">
    <property type="protein sequence ID" value="QRC92793.1"/>
    <property type="molecule type" value="Genomic_DNA"/>
</dbReference>
<proteinExistence type="predicted"/>
<reference evidence="3" key="1">
    <citation type="journal article" date="2021" name="BMC Genomics">
        <title>Chromosome-level genome assembly and manually-curated proteome of model necrotroph Parastagonospora nodorum Sn15 reveals a genome-wide trove of candidate effector homologs, and redundancy of virulence-related functions within an accessory chromosome.</title>
        <authorList>
            <person name="Bertazzoni S."/>
            <person name="Jones D.A.B."/>
            <person name="Phan H.T."/>
            <person name="Tan K.-C."/>
            <person name="Hane J.K."/>
        </authorList>
    </citation>
    <scope>NUCLEOTIDE SEQUENCE [LARGE SCALE GENOMIC DNA]</scope>
    <source>
        <strain evidence="3">SN15 / ATCC MYA-4574 / FGSC 10173)</strain>
    </source>
</reference>
<dbReference type="AlphaFoldDB" id="A0A7U2EVT0"/>
<keyword evidence="3" id="KW-1185">Reference proteome</keyword>
<gene>
    <name evidence="2" type="ORF">JI435_402950</name>
</gene>
<sequence length="135" mass="15519">MSGLIRERKMPTWQVHTDLMYTDFVAPPANHITSHFDSHLHFQHAFSLSLQVPFFRERLILLPFVIAIMSKDTSFRVCIAALLIVQIACWALALADLFIPGKPRLIIRTTMDVISQLFARRSAAMLQYRDFLAAF</sequence>
<keyword evidence="1" id="KW-0472">Membrane</keyword>
<keyword evidence="1" id="KW-1133">Transmembrane helix</keyword>
<accession>A0A7U2EVT0</accession>
<protein>
    <submittedName>
        <fullName evidence="2">Uncharacterized protein</fullName>
    </submittedName>
</protein>
<evidence type="ECO:0000256" key="1">
    <source>
        <dbReference type="SAM" id="Phobius"/>
    </source>
</evidence>
<dbReference type="VEuPathDB" id="FungiDB:JI435_402950"/>
<organism evidence="2 3">
    <name type="scientific">Phaeosphaeria nodorum (strain SN15 / ATCC MYA-4574 / FGSC 10173)</name>
    <name type="common">Glume blotch fungus</name>
    <name type="synonym">Parastagonospora nodorum</name>
    <dbReference type="NCBI Taxonomy" id="321614"/>
    <lineage>
        <taxon>Eukaryota</taxon>
        <taxon>Fungi</taxon>
        <taxon>Dikarya</taxon>
        <taxon>Ascomycota</taxon>
        <taxon>Pezizomycotina</taxon>
        <taxon>Dothideomycetes</taxon>
        <taxon>Pleosporomycetidae</taxon>
        <taxon>Pleosporales</taxon>
        <taxon>Pleosporineae</taxon>
        <taxon>Phaeosphaeriaceae</taxon>
        <taxon>Parastagonospora</taxon>
    </lineage>
</organism>